<evidence type="ECO:0000313" key="4">
    <source>
        <dbReference type="EMBL" id="KAF6400917.1"/>
    </source>
</evidence>
<evidence type="ECO:0000256" key="2">
    <source>
        <dbReference type="ARBA" id="ARBA00038334"/>
    </source>
</evidence>
<evidence type="ECO:0000313" key="5">
    <source>
        <dbReference type="Proteomes" id="UP000593571"/>
    </source>
</evidence>
<feature type="domain" description="AB hydrolase-1" evidence="3">
    <location>
        <begin position="3"/>
        <end position="201"/>
    </location>
</feature>
<dbReference type="GO" id="GO:0004301">
    <property type="term" value="F:epoxide hydrolase activity"/>
    <property type="evidence" value="ECO:0007669"/>
    <property type="project" value="UniProtKB-ARBA"/>
</dbReference>
<gene>
    <name evidence="4" type="ORF">HJG63_004551</name>
</gene>
<dbReference type="AlphaFoldDB" id="A0A7J8BPZ9"/>
<dbReference type="Pfam" id="PF00561">
    <property type="entry name" value="Abhydrolase_1"/>
    <property type="match status" value="1"/>
</dbReference>
<dbReference type="PANTHER" id="PTHR43329">
    <property type="entry name" value="EPOXIDE HYDROLASE"/>
    <property type="match status" value="1"/>
</dbReference>
<keyword evidence="5" id="KW-1185">Reference proteome</keyword>
<name>A0A7J8BPZ9_ROUAE</name>
<comment type="similarity">
    <text evidence="2">Belongs to the AB hydrolase superfamily. Epoxide hydrolase family.</text>
</comment>
<dbReference type="Proteomes" id="UP000593571">
    <property type="component" value="Unassembled WGS sequence"/>
</dbReference>
<dbReference type="InterPro" id="IPR000073">
    <property type="entry name" value="AB_hydrolase_1"/>
</dbReference>
<evidence type="ECO:0000259" key="3">
    <source>
        <dbReference type="Pfam" id="PF00561"/>
    </source>
</evidence>
<sequence length="380" mass="42547">MEVLCKDMVTFLDKLGISQAVFIGHDWGGMLVWNMALFYPERVRAVASLNTPYIAVNPNVPQIETIKANPIFDYQLYFQEPGVAEAELERNLSRTFKIFFRTSDENYFTSSNVRERGGLLVGTPEEPSLSRMVTEEDIQFYVQQFKKSGFRGPLSWYRNMDRNWKWGGKGTKRKILIPALMVTAEKDRVLVPELSRHMEEWVRAWRCAGADGASQGRAWGPRGTTAAEDSAMFGPRPCLTRGFISNITITSWEQQWLMLPLSCTNGGSFMHSLTHLSVHFTGFYCALKCVGPVLGTAVVKVNKTQIPPSGSALPLSESLARERREEGMLGNEGFTEVLPIASGLDDQLRLAGQREHGAKDTGCREVRSLHAWRMAGASRG</sequence>
<dbReference type="PRINTS" id="PR00412">
    <property type="entry name" value="EPOXHYDRLASE"/>
</dbReference>
<protein>
    <submittedName>
        <fullName evidence="4">Epoxide hydrolase 2</fullName>
    </submittedName>
</protein>
<dbReference type="InterPro" id="IPR029058">
    <property type="entry name" value="AB_hydrolase_fold"/>
</dbReference>
<comment type="caution">
    <text evidence="4">The sequence shown here is derived from an EMBL/GenBank/DDBJ whole genome shotgun (WGS) entry which is preliminary data.</text>
</comment>
<organism evidence="4 5">
    <name type="scientific">Rousettus aegyptiacus</name>
    <name type="common">Egyptian fruit bat</name>
    <name type="synonym">Pteropus aegyptiacus</name>
    <dbReference type="NCBI Taxonomy" id="9407"/>
    <lineage>
        <taxon>Eukaryota</taxon>
        <taxon>Metazoa</taxon>
        <taxon>Chordata</taxon>
        <taxon>Craniata</taxon>
        <taxon>Vertebrata</taxon>
        <taxon>Euteleostomi</taxon>
        <taxon>Mammalia</taxon>
        <taxon>Eutheria</taxon>
        <taxon>Laurasiatheria</taxon>
        <taxon>Chiroptera</taxon>
        <taxon>Yinpterochiroptera</taxon>
        <taxon>Pteropodoidea</taxon>
        <taxon>Pteropodidae</taxon>
        <taxon>Rousettinae</taxon>
        <taxon>Rousettus</taxon>
    </lineage>
</organism>
<reference evidence="4 5" key="1">
    <citation type="journal article" date="2020" name="Nature">
        <title>Six reference-quality genomes reveal evolution of bat adaptations.</title>
        <authorList>
            <person name="Jebb D."/>
            <person name="Huang Z."/>
            <person name="Pippel M."/>
            <person name="Hughes G.M."/>
            <person name="Lavrichenko K."/>
            <person name="Devanna P."/>
            <person name="Winkler S."/>
            <person name="Jermiin L.S."/>
            <person name="Skirmuntt E.C."/>
            <person name="Katzourakis A."/>
            <person name="Burkitt-Gray L."/>
            <person name="Ray D.A."/>
            <person name="Sullivan K.A.M."/>
            <person name="Roscito J.G."/>
            <person name="Kirilenko B.M."/>
            <person name="Davalos L.M."/>
            <person name="Corthals A.P."/>
            <person name="Power M.L."/>
            <person name="Jones G."/>
            <person name="Ransome R.D."/>
            <person name="Dechmann D.K.N."/>
            <person name="Locatelli A.G."/>
            <person name="Puechmaille S.J."/>
            <person name="Fedrigo O."/>
            <person name="Jarvis E.D."/>
            <person name="Hiller M."/>
            <person name="Vernes S.C."/>
            <person name="Myers E.W."/>
            <person name="Teeling E.C."/>
        </authorList>
    </citation>
    <scope>NUCLEOTIDE SEQUENCE [LARGE SCALE GENOMIC DNA]</scope>
    <source>
        <strain evidence="4">MRouAeg1</strain>
        <tissue evidence="4">Muscle</tissue>
    </source>
</reference>
<dbReference type="Gene3D" id="3.40.50.1820">
    <property type="entry name" value="alpha/beta hydrolase"/>
    <property type="match status" value="1"/>
</dbReference>
<dbReference type="EMBL" id="JACASE010000016">
    <property type="protein sequence ID" value="KAF6400917.1"/>
    <property type="molecule type" value="Genomic_DNA"/>
</dbReference>
<dbReference type="SUPFAM" id="SSF53474">
    <property type="entry name" value="alpha/beta-Hydrolases"/>
    <property type="match status" value="1"/>
</dbReference>
<accession>A0A7J8BPZ9</accession>
<evidence type="ECO:0000256" key="1">
    <source>
        <dbReference type="ARBA" id="ARBA00022801"/>
    </source>
</evidence>
<proteinExistence type="inferred from homology"/>
<keyword evidence="1 4" id="KW-0378">Hydrolase</keyword>
<dbReference type="InterPro" id="IPR000639">
    <property type="entry name" value="Epox_hydrolase-like"/>
</dbReference>